<keyword evidence="2" id="KW-0482">Metalloprotease</keyword>
<dbReference type="GO" id="GO:0008237">
    <property type="term" value="F:metallopeptidase activity"/>
    <property type="evidence" value="ECO:0007669"/>
    <property type="project" value="UniProtKB-KW"/>
</dbReference>
<accession>A0A178LFR6</accession>
<dbReference type="EMBL" id="LWCR01000022">
    <property type="protein sequence ID" value="OAN28449.1"/>
    <property type="molecule type" value="Genomic_DNA"/>
</dbReference>
<sequence>MAGTASQLLYDEIEAAYDWFNERLYDGKLPGCIFTLQRKANTFGYYSESRFLRRNGTGKSDEIALNCAYFAHRSIKKTLSTLVHEQVHQWQAHFGKRSRGGYHNAEWADKMESIGLMPSDTGEPGGRRCGQQMTHYIIEGGPFDLACDELIESGAMLSWIDVVTQRVPMSATQLFGPGGEPVPQPEDPTIDIPALTTAGLIQPSSRPEDPKNKRKYTCPSCHLNVWGKPGLSGKLQCVECEVRFVEPSELVEVTLDDDDQPDADD</sequence>
<dbReference type="OrthoDB" id="5298817at2"/>
<keyword evidence="2" id="KW-0378">Hydrolase</keyword>
<dbReference type="Proteomes" id="UP000078356">
    <property type="component" value="Unassembled WGS sequence"/>
</dbReference>
<organism evidence="2 3">
    <name type="scientific">Pseudomonas oryzihabitans</name>
    <dbReference type="NCBI Taxonomy" id="47885"/>
    <lineage>
        <taxon>Bacteria</taxon>
        <taxon>Pseudomonadati</taxon>
        <taxon>Pseudomonadota</taxon>
        <taxon>Gammaproteobacteria</taxon>
        <taxon>Pseudomonadales</taxon>
        <taxon>Pseudomonadaceae</taxon>
        <taxon>Pseudomonas</taxon>
    </lineage>
</organism>
<comment type="caution">
    <text evidence="2">The sequence shown here is derived from an EMBL/GenBank/DDBJ whole genome shotgun (WGS) entry which is preliminary data.</text>
</comment>
<dbReference type="GO" id="GO:0006950">
    <property type="term" value="P:response to stress"/>
    <property type="evidence" value="ECO:0007669"/>
    <property type="project" value="UniProtKB-ARBA"/>
</dbReference>
<name>A0A178LFR6_9PSED</name>
<reference evidence="2 3" key="1">
    <citation type="submission" date="2016-04" db="EMBL/GenBank/DDBJ databases">
        <title>Draft Genome Sequences of Staphylococcus capitis Strain H36, S. capitis Strain H65, S. cohnii Strain H62, S. hominis Strain H69, Mycobacterium iranicum Strain H39, Plantibacter sp. Strain H53, Pseudomonas oryzihabitans Strain H72, and Microbacterium sp. Strain H83, isolated from residential settings.</title>
        <authorList>
            <person name="Lymperopoulou D."/>
            <person name="Adams R.I."/>
            <person name="Lindow S."/>
            <person name="Coil D.A."/>
            <person name="Jospin G."/>
            <person name="Eisen J.A."/>
        </authorList>
    </citation>
    <scope>NUCLEOTIDE SEQUENCE [LARGE SCALE GENOMIC DNA]</scope>
    <source>
        <strain evidence="2 3">H72</strain>
    </source>
</reference>
<dbReference type="Pfam" id="PF10263">
    <property type="entry name" value="SprT-like"/>
    <property type="match status" value="1"/>
</dbReference>
<evidence type="ECO:0000313" key="2">
    <source>
        <dbReference type="EMBL" id="OAN28449.1"/>
    </source>
</evidence>
<evidence type="ECO:0000259" key="1">
    <source>
        <dbReference type="Pfam" id="PF10263"/>
    </source>
</evidence>
<keyword evidence="2" id="KW-0645">Protease</keyword>
<dbReference type="RefSeq" id="WP_064308200.1">
    <property type="nucleotide sequence ID" value="NZ_LWCR01000022.1"/>
</dbReference>
<proteinExistence type="predicted"/>
<protein>
    <submittedName>
        <fullName evidence="2">Zinc metalloprotease</fullName>
    </submittedName>
</protein>
<dbReference type="GO" id="GO:0006508">
    <property type="term" value="P:proteolysis"/>
    <property type="evidence" value="ECO:0007669"/>
    <property type="project" value="UniProtKB-KW"/>
</dbReference>
<gene>
    <name evidence="2" type="ORF">A4V15_20595</name>
</gene>
<feature type="domain" description="SprT-like" evidence="1">
    <location>
        <begin position="14"/>
        <end position="116"/>
    </location>
</feature>
<dbReference type="AlphaFoldDB" id="A0A178LFR6"/>
<dbReference type="InterPro" id="IPR006640">
    <property type="entry name" value="SprT-like_domain"/>
</dbReference>
<evidence type="ECO:0000313" key="3">
    <source>
        <dbReference type="Proteomes" id="UP000078356"/>
    </source>
</evidence>